<keyword evidence="4 6" id="KW-0687">Ribonucleoprotein</keyword>
<organism evidence="8 9">
    <name type="scientific">Marine Group III euryarchaeote CG-Epi1</name>
    <dbReference type="NCBI Taxonomy" id="1888995"/>
    <lineage>
        <taxon>Archaea</taxon>
        <taxon>Methanobacteriati</taxon>
        <taxon>Thermoplasmatota</taxon>
        <taxon>Thermoplasmata</taxon>
        <taxon>Candidatus Thermoprofundales</taxon>
    </lineage>
</organism>
<evidence type="ECO:0000256" key="7">
    <source>
        <dbReference type="SAM" id="MobiDB-lite"/>
    </source>
</evidence>
<evidence type="ECO:0000256" key="4">
    <source>
        <dbReference type="ARBA" id="ARBA00023274"/>
    </source>
</evidence>
<evidence type="ECO:0000256" key="2">
    <source>
        <dbReference type="ARBA" id="ARBA00011458"/>
    </source>
</evidence>
<dbReference type="PROSITE" id="PS01193">
    <property type="entry name" value="RIBOSOMAL_S8E"/>
    <property type="match status" value="1"/>
</dbReference>
<evidence type="ECO:0000256" key="3">
    <source>
        <dbReference type="ARBA" id="ARBA00022980"/>
    </source>
</evidence>
<reference evidence="8 9" key="1">
    <citation type="submission" date="2016-08" db="EMBL/GenBank/DDBJ databases">
        <title>New Insights into Marine Group III Euryarchaeota, from dark to light.</title>
        <authorList>
            <person name="Haro-Moreno J.M."/>
            <person name="Rodriguez-Valera F."/>
            <person name="Lopez-Garcia P."/>
            <person name="Moreira D."/>
            <person name="Martin-Cuadrado A.B."/>
        </authorList>
    </citation>
    <scope>NUCLEOTIDE SEQUENCE [LARGE SCALE GENOMIC DNA]</scope>
    <source>
        <strain evidence="8">CG-Epi1</strain>
    </source>
</reference>
<dbReference type="NCBIfam" id="TIGR00307">
    <property type="entry name" value="eS8"/>
    <property type="match status" value="1"/>
</dbReference>
<dbReference type="InterPro" id="IPR022309">
    <property type="entry name" value="Ribosomal_Se8/biogenesis_NSA2"/>
</dbReference>
<name>A0A1J5TWJ0_9ARCH</name>
<dbReference type="EMBL" id="MIZA01000007">
    <property type="protein sequence ID" value="OIR20853.1"/>
    <property type="molecule type" value="Genomic_DNA"/>
</dbReference>
<dbReference type="InterPro" id="IPR020919">
    <property type="entry name" value="Ribosomal_protein_eS8_arc"/>
</dbReference>
<dbReference type="GO" id="GO:0003735">
    <property type="term" value="F:structural constituent of ribosome"/>
    <property type="evidence" value="ECO:0007669"/>
    <property type="project" value="InterPro"/>
</dbReference>
<comment type="subunit">
    <text evidence="2 6">Part of the 30S ribosomal subunit.</text>
</comment>
<dbReference type="HAMAP" id="MF_00029">
    <property type="entry name" value="Ribosomal_eS8"/>
    <property type="match status" value="1"/>
</dbReference>
<dbReference type="PANTHER" id="PTHR10394">
    <property type="entry name" value="40S RIBOSOMAL PROTEIN S8"/>
    <property type="match status" value="1"/>
</dbReference>
<evidence type="ECO:0000313" key="8">
    <source>
        <dbReference type="EMBL" id="OIR20853.1"/>
    </source>
</evidence>
<evidence type="ECO:0000256" key="1">
    <source>
        <dbReference type="ARBA" id="ARBA00005257"/>
    </source>
</evidence>
<dbReference type="GO" id="GO:0005840">
    <property type="term" value="C:ribosome"/>
    <property type="evidence" value="ECO:0007669"/>
    <property type="project" value="UniProtKB-KW"/>
</dbReference>
<dbReference type="Pfam" id="PF01201">
    <property type="entry name" value="Ribosomal_S8e"/>
    <property type="match status" value="1"/>
</dbReference>
<accession>A0A1J5TWJ0</accession>
<dbReference type="InterPro" id="IPR018283">
    <property type="entry name" value="Ribosomal_eS8_CS"/>
</dbReference>
<feature type="region of interest" description="Disordered" evidence="7">
    <location>
        <begin position="1"/>
        <end position="31"/>
    </location>
</feature>
<dbReference type="STRING" id="1888995.BD935_04460"/>
<proteinExistence type="inferred from homology"/>
<dbReference type="Proteomes" id="UP000183080">
    <property type="component" value="Unassembled WGS sequence"/>
</dbReference>
<protein>
    <recommendedName>
        <fullName evidence="5 6">Small ribosomal subunit protein eS8</fullName>
    </recommendedName>
</protein>
<sequence>MALWQGKSKRKSTGGRLSPHSSKKRSEIGRELQQAKVGEFTKKVARARGGGRKDRLLRTESVSLTDPKSGKTAVSKILEVVENSANPNYVRQNIITKGSIISTEKGNAKVTSRPGQHGMVNAVLMKD</sequence>
<evidence type="ECO:0000313" key="9">
    <source>
        <dbReference type="Proteomes" id="UP000183080"/>
    </source>
</evidence>
<dbReference type="GO" id="GO:1990904">
    <property type="term" value="C:ribonucleoprotein complex"/>
    <property type="evidence" value="ECO:0007669"/>
    <property type="project" value="UniProtKB-KW"/>
</dbReference>
<evidence type="ECO:0000256" key="5">
    <source>
        <dbReference type="ARBA" id="ARBA00035277"/>
    </source>
</evidence>
<comment type="similarity">
    <text evidence="1 6">Belongs to the eukaryotic ribosomal protein eS8 family.</text>
</comment>
<dbReference type="CDD" id="cd11382">
    <property type="entry name" value="Ribosomal_S8e"/>
    <property type="match status" value="1"/>
</dbReference>
<dbReference type="GO" id="GO:0006412">
    <property type="term" value="P:translation"/>
    <property type="evidence" value="ECO:0007669"/>
    <property type="project" value="UniProtKB-UniRule"/>
</dbReference>
<comment type="caution">
    <text evidence="8">The sequence shown here is derived from an EMBL/GenBank/DDBJ whole genome shotgun (WGS) entry which is preliminary data.</text>
</comment>
<dbReference type="AlphaFoldDB" id="A0A1J5TWJ0"/>
<dbReference type="InterPro" id="IPR001047">
    <property type="entry name" value="Ribosomal_eS8"/>
</dbReference>
<evidence type="ECO:0000256" key="6">
    <source>
        <dbReference type="HAMAP-Rule" id="MF_00029"/>
    </source>
</evidence>
<gene>
    <name evidence="6" type="primary">rps8e</name>
    <name evidence="8" type="ORF">BD935_04460</name>
</gene>
<keyword evidence="3 6" id="KW-0689">Ribosomal protein</keyword>
<dbReference type="Gene3D" id="2.40.10.310">
    <property type="match status" value="1"/>
</dbReference>